<dbReference type="PROSITE" id="PS51032">
    <property type="entry name" value="AP2_ERF"/>
    <property type="match status" value="1"/>
</dbReference>
<feature type="domain" description="AP2/ERF" evidence="10">
    <location>
        <begin position="188"/>
        <end position="245"/>
    </location>
</feature>
<evidence type="ECO:0000256" key="1">
    <source>
        <dbReference type="ARBA" id="ARBA00004123"/>
    </source>
</evidence>
<evidence type="ECO:0000256" key="9">
    <source>
        <dbReference type="SAM" id="MobiDB-lite"/>
    </source>
</evidence>
<dbReference type="CDD" id="cd00018">
    <property type="entry name" value="AP2"/>
    <property type="match status" value="1"/>
</dbReference>
<evidence type="ECO:0000313" key="12">
    <source>
        <dbReference type="Proteomes" id="UP000836841"/>
    </source>
</evidence>
<dbReference type="InterPro" id="IPR051758">
    <property type="entry name" value="ERF/AP2-like"/>
</dbReference>
<evidence type="ECO:0000256" key="6">
    <source>
        <dbReference type="ARBA" id="ARBA00023163"/>
    </source>
</evidence>
<keyword evidence="3" id="KW-0805">Transcription regulation</keyword>
<keyword evidence="12" id="KW-1185">Reference proteome</keyword>
<dbReference type="InterPro" id="IPR001471">
    <property type="entry name" value="AP2/ERF_dom"/>
</dbReference>
<keyword evidence="5" id="KW-0010">Activator</keyword>
<feature type="region of interest" description="Disordered" evidence="9">
    <location>
        <begin position="274"/>
        <end position="298"/>
    </location>
</feature>
<feature type="compositionally biased region" description="Low complexity" evidence="9">
    <location>
        <begin position="274"/>
        <end position="284"/>
    </location>
</feature>
<dbReference type="GO" id="GO:0005634">
    <property type="term" value="C:nucleus"/>
    <property type="evidence" value="ECO:0007669"/>
    <property type="project" value="UniProtKB-SubCell"/>
</dbReference>
<dbReference type="AlphaFoldDB" id="A0AAU9T902"/>
<organism evidence="11 12">
    <name type="scientific">Thlaspi arvense</name>
    <name type="common">Field penny-cress</name>
    <dbReference type="NCBI Taxonomy" id="13288"/>
    <lineage>
        <taxon>Eukaryota</taxon>
        <taxon>Viridiplantae</taxon>
        <taxon>Streptophyta</taxon>
        <taxon>Embryophyta</taxon>
        <taxon>Tracheophyta</taxon>
        <taxon>Spermatophyta</taxon>
        <taxon>Magnoliopsida</taxon>
        <taxon>eudicotyledons</taxon>
        <taxon>Gunneridae</taxon>
        <taxon>Pentapetalae</taxon>
        <taxon>rosids</taxon>
        <taxon>malvids</taxon>
        <taxon>Brassicales</taxon>
        <taxon>Brassicaceae</taxon>
        <taxon>Thlaspideae</taxon>
        <taxon>Thlaspi</taxon>
    </lineage>
</organism>
<evidence type="ECO:0000259" key="10">
    <source>
        <dbReference type="PROSITE" id="PS51032"/>
    </source>
</evidence>
<dbReference type="EMBL" id="OU466863">
    <property type="protein sequence ID" value="CAH2079408.1"/>
    <property type="molecule type" value="Genomic_DNA"/>
</dbReference>
<evidence type="ECO:0000256" key="5">
    <source>
        <dbReference type="ARBA" id="ARBA00023159"/>
    </source>
</evidence>
<dbReference type="Pfam" id="PF00847">
    <property type="entry name" value="AP2"/>
    <property type="match status" value="1"/>
</dbReference>
<gene>
    <name evidence="11" type="ORF">TAV2_LOCUS23284</name>
</gene>
<comment type="similarity">
    <text evidence="8">Belongs to the AP2/ERF transcription factor family. ERF subfamily.</text>
</comment>
<name>A0AAU9T902_THLAR</name>
<evidence type="ECO:0000256" key="8">
    <source>
        <dbReference type="ARBA" id="ARBA00024343"/>
    </source>
</evidence>
<evidence type="ECO:0000256" key="2">
    <source>
        <dbReference type="ARBA" id="ARBA00022745"/>
    </source>
</evidence>
<reference evidence="11 12" key="1">
    <citation type="submission" date="2022-03" db="EMBL/GenBank/DDBJ databases">
        <authorList>
            <person name="Nunn A."/>
            <person name="Chopra R."/>
            <person name="Nunn A."/>
            <person name="Contreras Garrido A."/>
        </authorList>
    </citation>
    <scope>NUCLEOTIDE SEQUENCE [LARGE SCALE GENOMIC DNA]</scope>
</reference>
<dbReference type="PANTHER" id="PTHR31657:SF40">
    <property type="entry name" value="ETHYLENE-RESPONSIVE TRANSCRIPTION FACTOR ERF062"/>
    <property type="match status" value="1"/>
</dbReference>
<evidence type="ECO:0000256" key="4">
    <source>
        <dbReference type="ARBA" id="ARBA00023125"/>
    </source>
</evidence>
<evidence type="ECO:0000256" key="7">
    <source>
        <dbReference type="ARBA" id="ARBA00023242"/>
    </source>
</evidence>
<dbReference type="PANTHER" id="PTHR31657">
    <property type="entry name" value="ETHYLENE-RESPONSIVE TRANSCRIPTION FACTOR ERF061"/>
    <property type="match status" value="1"/>
</dbReference>
<dbReference type="SMART" id="SM00380">
    <property type="entry name" value="AP2"/>
    <property type="match status" value="1"/>
</dbReference>
<keyword evidence="7" id="KW-0539">Nucleus</keyword>
<dbReference type="PRINTS" id="PR00367">
    <property type="entry name" value="ETHRSPELEMNT"/>
</dbReference>
<keyword evidence="4" id="KW-0238">DNA-binding</keyword>
<accession>A0AAU9T902</accession>
<keyword evidence="6" id="KW-0804">Transcription</keyword>
<comment type="subcellular location">
    <subcellularLocation>
        <location evidence="1">Nucleus</location>
    </subcellularLocation>
</comment>
<dbReference type="InterPro" id="IPR016177">
    <property type="entry name" value="DNA-bd_dom_sf"/>
</dbReference>
<evidence type="ECO:0000313" key="11">
    <source>
        <dbReference type="EMBL" id="CAH2079408.1"/>
    </source>
</evidence>
<keyword evidence="2" id="KW-0936">Ethylene signaling pathway</keyword>
<dbReference type="GO" id="GO:0000976">
    <property type="term" value="F:transcription cis-regulatory region binding"/>
    <property type="evidence" value="ECO:0007669"/>
    <property type="project" value="UniProtKB-ARBA"/>
</dbReference>
<evidence type="ECO:0000256" key="3">
    <source>
        <dbReference type="ARBA" id="ARBA00023015"/>
    </source>
</evidence>
<protein>
    <recommendedName>
        <fullName evidence="10">AP2/ERF domain-containing protein</fullName>
    </recommendedName>
</protein>
<dbReference type="FunFam" id="3.30.730.10:FF:000001">
    <property type="entry name" value="Ethylene-responsive transcription factor 2"/>
    <property type="match status" value="1"/>
</dbReference>
<proteinExistence type="inferred from homology"/>
<dbReference type="SUPFAM" id="SSF54171">
    <property type="entry name" value="DNA-binding domain"/>
    <property type="match status" value="1"/>
</dbReference>
<sequence length="354" mass="39846">MNMEDQFPKLETSFMHEKLLSSGFYGILSSSTPPQLLGVPIILEGMKSPFPSSSSPSYFMSPHELTSSIQKSPVASVPWNFLDYFPQSQRSDHLSKPKNLTLFLKEPKLLELSQSNSNMIPYHNYIPNSLHQSVQNRNEWVEINKALTNYPSKGFGNYWLSTTKTQPMKLAAGTKTRKVVQTTTPTKLYRGVRQRHWGKWVAEIRLPRNRTRVWLGTFETAEQAAMAYDTAAYILRGEYAHLNFPDLKHQLKSGSLRSMIASLLESKIQQISSSQVASSTANSPSPSPSPPLPRVGTLVPKNHITMESGEVVMMKKQKLQKEVMEGDGVHVQLSRMPSLDMDLIWDALSLPHSS</sequence>
<dbReference type="Gene3D" id="3.30.730.10">
    <property type="entry name" value="AP2/ERF domain"/>
    <property type="match status" value="1"/>
</dbReference>
<dbReference type="InterPro" id="IPR036955">
    <property type="entry name" value="AP2/ERF_dom_sf"/>
</dbReference>
<dbReference type="Proteomes" id="UP000836841">
    <property type="component" value="Chromosome 7"/>
</dbReference>
<dbReference type="GO" id="GO:0003700">
    <property type="term" value="F:DNA-binding transcription factor activity"/>
    <property type="evidence" value="ECO:0007669"/>
    <property type="project" value="InterPro"/>
</dbReference>
<dbReference type="GO" id="GO:0009873">
    <property type="term" value="P:ethylene-activated signaling pathway"/>
    <property type="evidence" value="ECO:0007669"/>
    <property type="project" value="UniProtKB-KW"/>
</dbReference>